<gene>
    <name evidence="9" type="ORF">C8D76_12410</name>
</gene>
<feature type="transmembrane region" description="Helical" evidence="7">
    <location>
        <begin position="45"/>
        <end position="64"/>
    </location>
</feature>
<name>A0A2U0SK31_9PAST</name>
<dbReference type="EMBL" id="QENU01000024">
    <property type="protein sequence ID" value="PVX31700.1"/>
    <property type="molecule type" value="Genomic_DNA"/>
</dbReference>
<dbReference type="OrthoDB" id="6631701at2"/>
<evidence type="ECO:0000256" key="3">
    <source>
        <dbReference type="ARBA" id="ARBA00022475"/>
    </source>
</evidence>
<feature type="domain" description="Acyltransferase 3" evidence="8">
    <location>
        <begin position="6"/>
        <end position="79"/>
    </location>
</feature>
<keyword evidence="5 7" id="KW-1133">Transmembrane helix</keyword>
<dbReference type="RefSeq" id="WP_116632564.1">
    <property type="nucleotide sequence ID" value="NZ_QENU01000024.1"/>
</dbReference>
<evidence type="ECO:0000313" key="10">
    <source>
        <dbReference type="Proteomes" id="UP000245909"/>
    </source>
</evidence>
<organism evidence="9 10">
    <name type="scientific">Alitibacter langaaensis DSM 22999</name>
    <dbReference type="NCBI Taxonomy" id="1122935"/>
    <lineage>
        <taxon>Bacteria</taxon>
        <taxon>Pseudomonadati</taxon>
        <taxon>Pseudomonadota</taxon>
        <taxon>Gammaproteobacteria</taxon>
        <taxon>Pasteurellales</taxon>
        <taxon>Pasteurellaceae</taxon>
        <taxon>Alitibacter</taxon>
    </lineage>
</organism>
<dbReference type="GO" id="GO:0009246">
    <property type="term" value="P:enterobacterial common antigen biosynthetic process"/>
    <property type="evidence" value="ECO:0007669"/>
    <property type="project" value="TreeGrafter"/>
</dbReference>
<comment type="caution">
    <text evidence="9">The sequence shown here is derived from an EMBL/GenBank/DDBJ whole genome shotgun (WGS) entry which is preliminary data.</text>
</comment>
<dbReference type="GO" id="GO:0016413">
    <property type="term" value="F:O-acetyltransferase activity"/>
    <property type="evidence" value="ECO:0007669"/>
    <property type="project" value="TreeGrafter"/>
</dbReference>
<evidence type="ECO:0000259" key="8">
    <source>
        <dbReference type="Pfam" id="PF01757"/>
    </source>
</evidence>
<comment type="subcellular location">
    <subcellularLocation>
        <location evidence="1">Cell membrane</location>
        <topology evidence="1">Multi-pass membrane protein</topology>
    </subcellularLocation>
</comment>
<keyword evidence="9" id="KW-0808">Transferase</keyword>
<proteinExistence type="inferred from homology"/>
<evidence type="ECO:0000256" key="5">
    <source>
        <dbReference type="ARBA" id="ARBA00022989"/>
    </source>
</evidence>
<keyword evidence="3" id="KW-1003">Cell membrane</keyword>
<dbReference type="PANTHER" id="PTHR40074:SF2">
    <property type="entry name" value="O-ACETYLTRANSFERASE WECH"/>
    <property type="match status" value="1"/>
</dbReference>
<dbReference type="GO" id="GO:0005886">
    <property type="term" value="C:plasma membrane"/>
    <property type="evidence" value="ECO:0007669"/>
    <property type="project" value="UniProtKB-SubCell"/>
</dbReference>
<evidence type="ECO:0000256" key="7">
    <source>
        <dbReference type="SAM" id="Phobius"/>
    </source>
</evidence>
<keyword evidence="6 7" id="KW-0472">Membrane</keyword>
<dbReference type="AlphaFoldDB" id="A0A2U0SK31"/>
<dbReference type="PANTHER" id="PTHR40074">
    <property type="entry name" value="O-ACETYLTRANSFERASE WECH"/>
    <property type="match status" value="1"/>
</dbReference>
<sequence>MNQRIFWLDAARAIAIVLVVFTHIHERVGIDNYLLKSLFYNIDRLGVPIFFMLSGGLILPRLVTIDYGTFYKRRIPQFLGGAHLLFSIDNYHKSLSINRRFLFCIKVLDF</sequence>
<dbReference type="Proteomes" id="UP000245909">
    <property type="component" value="Unassembled WGS sequence"/>
</dbReference>
<dbReference type="Pfam" id="PF01757">
    <property type="entry name" value="Acyl_transf_3"/>
    <property type="match status" value="1"/>
</dbReference>
<keyword evidence="4 7" id="KW-0812">Transmembrane</keyword>
<evidence type="ECO:0000313" key="9">
    <source>
        <dbReference type="EMBL" id="PVX31700.1"/>
    </source>
</evidence>
<evidence type="ECO:0000256" key="6">
    <source>
        <dbReference type="ARBA" id="ARBA00023136"/>
    </source>
</evidence>
<keyword evidence="9" id="KW-0012">Acyltransferase</keyword>
<reference evidence="9 10" key="1">
    <citation type="submission" date="2018-05" db="EMBL/GenBank/DDBJ databases">
        <title>Genomic Encyclopedia of Type Strains, Phase IV (KMG-IV): sequencing the most valuable type-strain genomes for metagenomic binning, comparative biology and taxonomic classification.</title>
        <authorList>
            <person name="Goeker M."/>
        </authorList>
    </citation>
    <scope>NUCLEOTIDE SEQUENCE [LARGE SCALE GENOMIC DNA]</scope>
    <source>
        <strain evidence="9 10">DSM 22999</strain>
    </source>
</reference>
<evidence type="ECO:0000256" key="1">
    <source>
        <dbReference type="ARBA" id="ARBA00004651"/>
    </source>
</evidence>
<evidence type="ECO:0000256" key="2">
    <source>
        <dbReference type="ARBA" id="ARBA00007400"/>
    </source>
</evidence>
<accession>A0A2U0SK31</accession>
<protein>
    <submittedName>
        <fullName evidence="9">Acyltransferase-like protein</fullName>
    </submittedName>
</protein>
<dbReference type="InterPro" id="IPR002656">
    <property type="entry name" value="Acyl_transf_3_dom"/>
</dbReference>
<evidence type="ECO:0000256" key="4">
    <source>
        <dbReference type="ARBA" id="ARBA00022692"/>
    </source>
</evidence>
<keyword evidence="10" id="KW-1185">Reference proteome</keyword>
<feature type="transmembrane region" description="Helical" evidence="7">
    <location>
        <begin position="7"/>
        <end position="25"/>
    </location>
</feature>
<comment type="similarity">
    <text evidence="2">Belongs to the acyltransferase 3 family.</text>
</comment>